<dbReference type="InterPro" id="IPR024826">
    <property type="entry name" value="DNA_pol_delta/II_ssu"/>
</dbReference>
<comment type="similarity">
    <text evidence="1">Belongs to the DNA polymerase delta/II small subunit family.</text>
</comment>
<dbReference type="Pfam" id="PF04042">
    <property type="entry name" value="DNA_pol_E_B"/>
    <property type="match status" value="1"/>
</dbReference>
<name>A0A8X7WEN7_BRACI</name>
<dbReference type="Gene3D" id="3.60.21.50">
    <property type="match status" value="2"/>
</dbReference>
<dbReference type="GO" id="GO:0003677">
    <property type="term" value="F:DNA binding"/>
    <property type="evidence" value="ECO:0007669"/>
    <property type="project" value="InterPro"/>
</dbReference>
<protein>
    <recommendedName>
        <fullName evidence="3">DNA polymerase alpha/delta/epsilon subunit B domain-containing protein</fullName>
    </recommendedName>
</protein>
<accession>A0A8X7WEN7</accession>
<gene>
    <name evidence="4" type="ORF">Bca52824_011099</name>
</gene>
<keyword evidence="2" id="KW-0235">DNA replication</keyword>
<dbReference type="EMBL" id="JAAMPC010000002">
    <property type="protein sequence ID" value="KAG2328371.1"/>
    <property type="molecule type" value="Genomic_DNA"/>
</dbReference>
<dbReference type="PANTHER" id="PTHR10416">
    <property type="entry name" value="DNA POLYMERASE DELTA SUBUNIT 2"/>
    <property type="match status" value="1"/>
</dbReference>
<proteinExistence type="inferred from homology"/>
<organism evidence="4 5">
    <name type="scientific">Brassica carinata</name>
    <name type="common">Ethiopian mustard</name>
    <name type="synonym">Abyssinian cabbage</name>
    <dbReference type="NCBI Taxonomy" id="52824"/>
    <lineage>
        <taxon>Eukaryota</taxon>
        <taxon>Viridiplantae</taxon>
        <taxon>Streptophyta</taxon>
        <taxon>Embryophyta</taxon>
        <taxon>Tracheophyta</taxon>
        <taxon>Spermatophyta</taxon>
        <taxon>Magnoliopsida</taxon>
        <taxon>eudicotyledons</taxon>
        <taxon>Gunneridae</taxon>
        <taxon>Pentapetalae</taxon>
        <taxon>rosids</taxon>
        <taxon>malvids</taxon>
        <taxon>Brassicales</taxon>
        <taxon>Brassicaceae</taxon>
        <taxon>Brassiceae</taxon>
        <taxon>Brassica</taxon>
    </lineage>
</organism>
<feature type="domain" description="DNA polymerase alpha/delta/epsilon subunit B" evidence="3">
    <location>
        <begin position="61"/>
        <end position="145"/>
    </location>
</feature>
<evidence type="ECO:0000313" key="5">
    <source>
        <dbReference type="Proteomes" id="UP000886595"/>
    </source>
</evidence>
<dbReference type="AlphaFoldDB" id="A0A8X7WEN7"/>
<dbReference type="PANTHER" id="PTHR10416:SF0">
    <property type="entry name" value="DNA POLYMERASE DELTA SUBUNIT 2"/>
    <property type="match status" value="1"/>
</dbReference>
<dbReference type="Proteomes" id="UP000886595">
    <property type="component" value="Unassembled WGS sequence"/>
</dbReference>
<evidence type="ECO:0000313" key="4">
    <source>
        <dbReference type="EMBL" id="KAG2328371.1"/>
    </source>
</evidence>
<dbReference type="InterPro" id="IPR007185">
    <property type="entry name" value="DNA_pol_a/d/e_bsu"/>
</dbReference>
<comment type="caution">
    <text evidence="4">The sequence shown here is derived from an EMBL/GenBank/DDBJ whole genome shotgun (WGS) entry which is preliminary data.</text>
</comment>
<dbReference type="OrthoDB" id="3763at2759"/>
<sequence>MLLLDGKVSIYVISPTAICVLKAALSDEHVRLQDGVNERRSYSMESKKLLKEECRTAWKLCEFPSKLLTGHNMASKNQSTLYEPIEEIDTMLNQIAAEVSVDIMPLPGLHDPANFALPQQPLNRCLFSGSAPYITFWSCQSIHDPDKHSEVESKLDFVKRMLRWRHLTPTAPNILRCYTFTDIDPSLI</sequence>
<dbReference type="GO" id="GO:0043625">
    <property type="term" value="C:delta DNA polymerase complex"/>
    <property type="evidence" value="ECO:0007669"/>
    <property type="project" value="TreeGrafter"/>
</dbReference>
<evidence type="ECO:0000256" key="1">
    <source>
        <dbReference type="ARBA" id="ARBA00006035"/>
    </source>
</evidence>
<dbReference type="GO" id="GO:0006271">
    <property type="term" value="P:DNA strand elongation involved in DNA replication"/>
    <property type="evidence" value="ECO:0007669"/>
    <property type="project" value="TreeGrafter"/>
</dbReference>
<keyword evidence="5" id="KW-1185">Reference proteome</keyword>
<evidence type="ECO:0000259" key="3">
    <source>
        <dbReference type="Pfam" id="PF04042"/>
    </source>
</evidence>
<reference evidence="4 5" key="1">
    <citation type="submission" date="2020-02" db="EMBL/GenBank/DDBJ databases">
        <authorList>
            <person name="Ma Q."/>
            <person name="Huang Y."/>
            <person name="Song X."/>
            <person name="Pei D."/>
        </authorList>
    </citation>
    <scope>NUCLEOTIDE SEQUENCE [LARGE SCALE GENOMIC DNA]</scope>
    <source>
        <strain evidence="4">Sxm20200214</strain>
        <tissue evidence="4">Leaf</tissue>
    </source>
</reference>
<evidence type="ECO:0000256" key="2">
    <source>
        <dbReference type="ARBA" id="ARBA00022705"/>
    </source>
</evidence>